<comment type="similarity">
    <text evidence="1">Belongs to the AB hydrolase superfamily. AB hydrolase 2 family.</text>
</comment>
<accession>A0ABT8DH90</accession>
<feature type="domain" description="Phospholipase/carboxylesterase/thioesterase" evidence="3">
    <location>
        <begin position="14"/>
        <end position="203"/>
    </location>
</feature>
<dbReference type="PANTHER" id="PTHR10655">
    <property type="entry name" value="LYSOPHOSPHOLIPASE-RELATED"/>
    <property type="match status" value="1"/>
</dbReference>
<name>A0ABT8DH90_9FLAO</name>
<evidence type="ECO:0000256" key="2">
    <source>
        <dbReference type="ARBA" id="ARBA00022801"/>
    </source>
</evidence>
<dbReference type="InterPro" id="IPR029058">
    <property type="entry name" value="AB_hydrolase_fold"/>
</dbReference>
<dbReference type="PANTHER" id="PTHR10655:SF17">
    <property type="entry name" value="LYSOPHOSPHOLIPASE-LIKE PROTEIN 1"/>
    <property type="match status" value="1"/>
</dbReference>
<evidence type="ECO:0000256" key="1">
    <source>
        <dbReference type="ARBA" id="ARBA00006499"/>
    </source>
</evidence>
<comment type="caution">
    <text evidence="4">The sequence shown here is derived from an EMBL/GenBank/DDBJ whole genome shotgun (WGS) entry which is preliminary data.</text>
</comment>
<evidence type="ECO:0000313" key="5">
    <source>
        <dbReference type="Proteomes" id="UP001244787"/>
    </source>
</evidence>
<dbReference type="SUPFAM" id="SSF53474">
    <property type="entry name" value="alpha/beta-Hydrolases"/>
    <property type="match status" value="1"/>
</dbReference>
<dbReference type="RefSeq" id="WP_290254211.1">
    <property type="nucleotide sequence ID" value="NZ_JAUGQQ010000003.1"/>
</dbReference>
<evidence type="ECO:0000313" key="4">
    <source>
        <dbReference type="EMBL" id="MDN3724119.1"/>
    </source>
</evidence>
<organism evidence="4 5">
    <name type="scientific">Aequorivita aurantiaca</name>
    <dbReference type="NCBI Taxonomy" id="3053356"/>
    <lineage>
        <taxon>Bacteria</taxon>
        <taxon>Pseudomonadati</taxon>
        <taxon>Bacteroidota</taxon>
        <taxon>Flavobacteriia</taxon>
        <taxon>Flavobacteriales</taxon>
        <taxon>Flavobacteriaceae</taxon>
        <taxon>Aequorivita</taxon>
    </lineage>
</organism>
<dbReference type="Pfam" id="PF02230">
    <property type="entry name" value="Abhydrolase_2"/>
    <property type="match status" value="1"/>
</dbReference>
<dbReference type="InterPro" id="IPR003140">
    <property type="entry name" value="PLipase/COase/thioEstase"/>
</dbReference>
<dbReference type="InterPro" id="IPR050565">
    <property type="entry name" value="LYPA1-2/EST-like"/>
</dbReference>
<dbReference type="Gene3D" id="3.40.50.1820">
    <property type="entry name" value="alpha/beta hydrolase"/>
    <property type="match status" value="1"/>
</dbReference>
<dbReference type="Proteomes" id="UP001244787">
    <property type="component" value="Unassembled WGS sequence"/>
</dbReference>
<evidence type="ECO:0000259" key="3">
    <source>
        <dbReference type="Pfam" id="PF02230"/>
    </source>
</evidence>
<dbReference type="GO" id="GO:0016787">
    <property type="term" value="F:hydrolase activity"/>
    <property type="evidence" value="ECO:0007669"/>
    <property type="project" value="UniProtKB-KW"/>
</dbReference>
<keyword evidence="2 4" id="KW-0378">Hydrolase</keyword>
<proteinExistence type="inferred from homology"/>
<protein>
    <submittedName>
        <fullName evidence="4">Dienelactone hydrolase family protein</fullName>
    </submittedName>
</protein>
<keyword evidence="5" id="KW-1185">Reference proteome</keyword>
<gene>
    <name evidence="4" type="ORF">QRD02_06975</name>
</gene>
<dbReference type="EMBL" id="JAUGQQ010000003">
    <property type="protein sequence ID" value="MDN3724119.1"/>
    <property type="molecule type" value="Genomic_DNA"/>
</dbReference>
<sequence length="205" mass="22460">MHRKNIIRAGKSLQDAEKALIMVHGRGADPHDIIRVASHLNVSEYALLAPAATNNTWYPYSFMAPPAQNEPWLFSALDLLEEVVAEITEQGITPNSIFFMGFSQGACLTLEFVARHAQKYGGVAAFTGGMIGDTLSPENYSGDFEGTSIFISTGDPDPHVPLERVKESVALLQIMNASVHIEVYKGRPHTISQDEIDKANKMIFG</sequence>
<reference evidence="4 5" key="1">
    <citation type="submission" date="2023-06" db="EMBL/GenBank/DDBJ databases">
        <authorList>
            <person name="Ye Y.-Q."/>
            <person name="Du Z.-J."/>
        </authorList>
    </citation>
    <scope>NUCLEOTIDE SEQUENCE [LARGE SCALE GENOMIC DNA]</scope>
    <source>
        <strain evidence="4 5">SDUM287046</strain>
    </source>
</reference>